<evidence type="ECO:0000313" key="2">
    <source>
        <dbReference type="Proteomes" id="UP000501690"/>
    </source>
</evidence>
<reference evidence="1 2" key="1">
    <citation type="submission" date="2019-04" db="EMBL/GenBank/DDBJ databases">
        <title>An improved genome assembly and genetic linkage map for asparagus bean, Vigna unguiculata ssp. sesquipedialis.</title>
        <authorList>
            <person name="Xia Q."/>
            <person name="Zhang R."/>
            <person name="Dong Y."/>
        </authorList>
    </citation>
    <scope>NUCLEOTIDE SEQUENCE [LARGE SCALE GENOMIC DNA]</scope>
    <source>
        <tissue evidence="1">Leaf</tissue>
    </source>
</reference>
<gene>
    <name evidence="1" type="ORF">DEO72_LG1g2139</name>
</gene>
<dbReference type="Proteomes" id="UP000501690">
    <property type="component" value="Linkage Group LG1"/>
</dbReference>
<proteinExistence type="predicted"/>
<organism evidence="1 2">
    <name type="scientific">Vigna unguiculata</name>
    <name type="common">Cowpea</name>
    <dbReference type="NCBI Taxonomy" id="3917"/>
    <lineage>
        <taxon>Eukaryota</taxon>
        <taxon>Viridiplantae</taxon>
        <taxon>Streptophyta</taxon>
        <taxon>Embryophyta</taxon>
        <taxon>Tracheophyta</taxon>
        <taxon>Spermatophyta</taxon>
        <taxon>Magnoliopsida</taxon>
        <taxon>eudicotyledons</taxon>
        <taxon>Gunneridae</taxon>
        <taxon>Pentapetalae</taxon>
        <taxon>rosids</taxon>
        <taxon>fabids</taxon>
        <taxon>Fabales</taxon>
        <taxon>Fabaceae</taxon>
        <taxon>Papilionoideae</taxon>
        <taxon>50 kb inversion clade</taxon>
        <taxon>NPAAA clade</taxon>
        <taxon>indigoferoid/millettioid clade</taxon>
        <taxon>Phaseoleae</taxon>
        <taxon>Vigna</taxon>
    </lineage>
</organism>
<name>A0A4D6KPJ6_VIGUN</name>
<keyword evidence="2" id="KW-1185">Reference proteome</keyword>
<dbReference type="AlphaFoldDB" id="A0A4D6KPJ6"/>
<accession>A0A4D6KPJ6</accession>
<evidence type="ECO:0000313" key="1">
    <source>
        <dbReference type="EMBL" id="QCD78505.1"/>
    </source>
</evidence>
<sequence>MEVLLAIANLRSREEELAVTSTNGDAQMLVRFGNGEDGGANGALLYVRRRRLNGCCRDGESRKCVEVCGAKIVAANGHVLVERLTARCCYVFRQGGRHGGGG</sequence>
<dbReference type="EMBL" id="CP039345">
    <property type="protein sequence ID" value="QCD78505.1"/>
    <property type="molecule type" value="Genomic_DNA"/>
</dbReference>
<protein>
    <submittedName>
        <fullName evidence="1">Uncharacterized protein</fullName>
    </submittedName>
</protein>